<dbReference type="GO" id="GO:0016829">
    <property type="term" value="F:lyase activity"/>
    <property type="evidence" value="ECO:0007669"/>
    <property type="project" value="UniProtKB-KW"/>
</dbReference>
<protein>
    <submittedName>
        <fullName evidence="4">Alginate lyase family protein</fullName>
    </submittedName>
</protein>
<dbReference type="EMBL" id="JACASI010000013">
    <property type="protein sequence ID" value="MCQ3828622.1"/>
    <property type="molecule type" value="Genomic_DNA"/>
</dbReference>
<evidence type="ECO:0000313" key="4">
    <source>
        <dbReference type="EMBL" id="MCQ3828622.1"/>
    </source>
</evidence>
<dbReference type="SUPFAM" id="SSF48230">
    <property type="entry name" value="Chondroitin AC/alginate lyase"/>
    <property type="match status" value="1"/>
</dbReference>
<evidence type="ECO:0000313" key="5">
    <source>
        <dbReference type="Proteomes" id="UP001205566"/>
    </source>
</evidence>
<dbReference type="Gene3D" id="1.50.10.100">
    <property type="entry name" value="Chondroitin AC/alginate lyase"/>
    <property type="match status" value="1"/>
</dbReference>
<dbReference type="InterPro" id="IPR008397">
    <property type="entry name" value="Alginate_lyase_dom"/>
</dbReference>
<feature type="domain" description="Alginate lyase" evidence="3">
    <location>
        <begin position="68"/>
        <end position="345"/>
    </location>
</feature>
<proteinExistence type="predicted"/>
<accession>A0ABT1NXT0</accession>
<sequence length="397" mass="45406">MRRSLSFFIVIVSLVVSPVSWARDAGSGISSHLFLFDAELFDTLERNPETLAALQEKAQRALSSPLYSVVDKKSTPASGDRQDYYSLGPYWWPNPDTENGLPYVRRDGKRNPEINQLAGDNHRLVALSRDVTALALAYRATGDTRYADKARAQLRNWFIRPDTRMNPNFQHAQAIPGLNDGRGIGIIEARFFIPLIDAVELLGAQLSTEETQFIQQWFRQFNHWLQTSDNGFEEDNWHNNHGTWFDAQVVAFALFTGDRATAERRLRITQMRRIGAQFDRHGNQHAEFERTRPWHYANFNLEAYNLLGRFGEKVGVDIWNYSVDGHALKKGYALIAETVLQPENWPYKEMYGLDLKVARSTLYHAQRAYPDTLFAQAWAKLADLSTEGADPRLVPVK</sequence>
<reference evidence="4" key="1">
    <citation type="thesis" date="2020" institute="Technische Universitat Dresden" country="Dresden, Germany">
        <title>The Agarolytic System of Microbulbifer elongatus PORT2, Isolated from Batu Karas, Pangandaran West Java Indonesia.</title>
        <authorList>
            <person name="Anggraeni S.R."/>
        </authorList>
    </citation>
    <scope>NUCLEOTIDE SEQUENCE</scope>
    <source>
        <strain evidence="4">PORT2</strain>
    </source>
</reference>
<evidence type="ECO:0000259" key="3">
    <source>
        <dbReference type="Pfam" id="PF05426"/>
    </source>
</evidence>
<organism evidence="4 5">
    <name type="scientific">Microbulbifer elongatus</name>
    <dbReference type="NCBI Taxonomy" id="86173"/>
    <lineage>
        <taxon>Bacteria</taxon>
        <taxon>Pseudomonadati</taxon>
        <taxon>Pseudomonadota</taxon>
        <taxon>Gammaproteobacteria</taxon>
        <taxon>Cellvibrionales</taxon>
        <taxon>Microbulbiferaceae</taxon>
        <taxon>Microbulbifer</taxon>
    </lineage>
</organism>
<keyword evidence="1" id="KW-0732">Signal</keyword>
<name>A0ABT1NXT0_9GAMM</name>
<comment type="caution">
    <text evidence="4">The sequence shown here is derived from an EMBL/GenBank/DDBJ whole genome shotgun (WGS) entry which is preliminary data.</text>
</comment>
<keyword evidence="5" id="KW-1185">Reference proteome</keyword>
<keyword evidence="2 4" id="KW-0456">Lyase</keyword>
<dbReference type="Pfam" id="PF05426">
    <property type="entry name" value="Alginate_lyase"/>
    <property type="match status" value="1"/>
</dbReference>
<dbReference type="RefSeq" id="WP_255873447.1">
    <property type="nucleotide sequence ID" value="NZ_JACASI010000013.1"/>
</dbReference>
<evidence type="ECO:0000256" key="2">
    <source>
        <dbReference type="ARBA" id="ARBA00023239"/>
    </source>
</evidence>
<gene>
    <name evidence="4" type="ORF">HXX02_04140</name>
</gene>
<dbReference type="InterPro" id="IPR008929">
    <property type="entry name" value="Chondroitin_lyas"/>
</dbReference>
<evidence type="ECO:0000256" key="1">
    <source>
        <dbReference type="ARBA" id="ARBA00022729"/>
    </source>
</evidence>
<dbReference type="Proteomes" id="UP001205566">
    <property type="component" value="Unassembled WGS sequence"/>
</dbReference>